<proteinExistence type="predicted"/>
<dbReference type="EMBL" id="ML995813">
    <property type="protein sequence ID" value="KAF2772837.1"/>
    <property type="molecule type" value="Genomic_DNA"/>
</dbReference>
<evidence type="ECO:0000313" key="1">
    <source>
        <dbReference type="EMBL" id="KAF2772837.1"/>
    </source>
</evidence>
<organism evidence="1 2">
    <name type="scientific">Teratosphaeria nubilosa</name>
    <dbReference type="NCBI Taxonomy" id="161662"/>
    <lineage>
        <taxon>Eukaryota</taxon>
        <taxon>Fungi</taxon>
        <taxon>Dikarya</taxon>
        <taxon>Ascomycota</taxon>
        <taxon>Pezizomycotina</taxon>
        <taxon>Dothideomycetes</taxon>
        <taxon>Dothideomycetidae</taxon>
        <taxon>Mycosphaerellales</taxon>
        <taxon>Teratosphaeriaceae</taxon>
        <taxon>Teratosphaeria</taxon>
    </lineage>
</organism>
<gene>
    <name evidence="1" type="ORF">EJ03DRAFT_171470</name>
</gene>
<accession>A0A6G1LIW4</accession>
<protein>
    <recommendedName>
        <fullName evidence="3">F-box domain-containing protein</fullName>
    </recommendedName>
</protein>
<reference evidence="1" key="1">
    <citation type="journal article" date="2020" name="Stud. Mycol.">
        <title>101 Dothideomycetes genomes: a test case for predicting lifestyles and emergence of pathogens.</title>
        <authorList>
            <person name="Haridas S."/>
            <person name="Albert R."/>
            <person name="Binder M."/>
            <person name="Bloem J."/>
            <person name="Labutti K."/>
            <person name="Salamov A."/>
            <person name="Andreopoulos B."/>
            <person name="Baker S."/>
            <person name="Barry K."/>
            <person name="Bills G."/>
            <person name="Bluhm B."/>
            <person name="Cannon C."/>
            <person name="Castanera R."/>
            <person name="Culley D."/>
            <person name="Daum C."/>
            <person name="Ezra D."/>
            <person name="Gonzalez J."/>
            <person name="Henrissat B."/>
            <person name="Kuo A."/>
            <person name="Liang C."/>
            <person name="Lipzen A."/>
            <person name="Lutzoni F."/>
            <person name="Magnuson J."/>
            <person name="Mondo S."/>
            <person name="Nolan M."/>
            <person name="Ohm R."/>
            <person name="Pangilinan J."/>
            <person name="Park H.-J."/>
            <person name="Ramirez L."/>
            <person name="Alfaro M."/>
            <person name="Sun H."/>
            <person name="Tritt A."/>
            <person name="Yoshinaga Y."/>
            <person name="Zwiers L.-H."/>
            <person name="Turgeon B."/>
            <person name="Goodwin S."/>
            <person name="Spatafora J."/>
            <person name="Crous P."/>
            <person name="Grigoriev I."/>
        </authorList>
    </citation>
    <scope>NUCLEOTIDE SEQUENCE</scope>
    <source>
        <strain evidence="1">CBS 116005</strain>
    </source>
</reference>
<dbReference type="AlphaFoldDB" id="A0A6G1LIW4"/>
<keyword evidence="2" id="KW-1185">Reference proteome</keyword>
<dbReference type="Proteomes" id="UP000799436">
    <property type="component" value="Unassembled WGS sequence"/>
</dbReference>
<name>A0A6G1LIW4_9PEZI</name>
<evidence type="ECO:0000313" key="2">
    <source>
        <dbReference type="Proteomes" id="UP000799436"/>
    </source>
</evidence>
<dbReference type="OrthoDB" id="3645296at2759"/>
<evidence type="ECO:0008006" key="3">
    <source>
        <dbReference type="Google" id="ProtNLM"/>
    </source>
</evidence>
<sequence length="262" mass="30442">MTITSTNEQDNTEMSFPGLGELGRFPAELRNAIYEYVLTEDTTIDLFPRSRHEYRAKQDPNFYLHFNNPWKEPGLVKASSIIRTEASAFYYKQNGFSVDIDMHEFEPLTAWLKTLIDRFGPKLFGSLHIVVDSPKWKDLHHARHLARLIHSTSFNPAPGLCRRGLCPQWRRFHGSGITHLVCMPIPPNGWQIRLAVLDLIEVAVEGVRKGWGERKMERVLVSWFAEYEKRFPGEWDKGWWGEKLRKEYVAGGSDRQGRRIVD</sequence>